<dbReference type="PANTHER" id="PTHR21716:SF68">
    <property type="entry name" value="TRANSPORT PROTEIN YTVI-RELATED"/>
    <property type="match status" value="1"/>
</dbReference>
<dbReference type="GO" id="GO:0016020">
    <property type="term" value="C:membrane"/>
    <property type="evidence" value="ECO:0007669"/>
    <property type="project" value="UniProtKB-SubCell"/>
</dbReference>
<evidence type="ECO:0000256" key="3">
    <source>
        <dbReference type="ARBA" id="ARBA00022692"/>
    </source>
</evidence>
<dbReference type="PATRIC" id="fig|1121305.3.peg.2382"/>
<feature type="transmembrane region" description="Helical" evidence="6">
    <location>
        <begin position="214"/>
        <end position="239"/>
    </location>
</feature>
<comment type="similarity">
    <text evidence="2">Belongs to the autoinducer-2 exporter (AI-2E) (TC 2.A.86) family.</text>
</comment>
<feature type="transmembrane region" description="Helical" evidence="6">
    <location>
        <begin position="245"/>
        <end position="267"/>
    </location>
</feature>
<evidence type="ECO:0000256" key="5">
    <source>
        <dbReference type="ARBA" id="ARBA00023136"/>
    </source>
</evidence>
<name>A0A151AK25_9CLOT</name>
<dbReference type="Proteomes" id="UP000075374">
    <property type="component" value="Unassembled WGS sequence"/>
</dbReference>
<keyword evidence="5 6" id="KW-0472">Membrane</keyword>
<accession>A0A151AK25</accession>
<comment type="caution">
    <text evidence="7">The sequence shown here is derived from an EMBL/GenBank/DDBJ whole genome shotgun (WGS) entry which is preliminary data.</text>
</comment>
<keyword evidence="8" id="KW-1185">Reference proteome</keyword>
<feature type="transmembrane region" description="Helical" evidence="6">
    <location>
        <begin position="279"/>
        <end position="299"/>
    </location>
</feature>
<keyword evidence="4 6" id="KW-1133">Transmembrane helix</keyword>
<dbReference type="GO" id="GO:0055085">
    <property type="term" value="P:transmembrane transport"/>
    <property type="evidence" value="ECO:0007669"/>
    <property type="project" value="TreeGrafter"/>
</dbReference>
<evidence type="ECO:0000256" key="1">
    <source>
        <dbReference type="ARBA" id="ARBA00004141"/>
    </source>
</evidence>
<evidence type="ECO:0000256" key="2">
    <source>
        <dbReference type="ARBA" id="ARBA00009773"/>
    </source>
</evidence>
<dbReference type="InterPro" id="IPR014227">
    <property type="entry name" value="YtvI-like"/>
</dbReference>
<dbReference type="Pfam" id="PF01594">
    <property type="entry name" value="AI-2E_transport"/>
    <property type="match status" value="1"/>
</dbReference>
<reference evidence="7 8" key="1">
    <citation type="submission" date="2016-02" db="EMBL/GenBank/DDBJ databases">
        <title>Genome sequence of Clostridium colicanis DSM 13634.</title>
        <authorList>
            <person name="Poehlein A."/>
            <person name="Daniel R."/>
        </authorList>
    </citation>
    <scope>NUCLEOTIDE SEQUENCE [LARGE SCALE GENOMIC DNA]</scope>
    <source>
        <strain evidence="7 8">DSM 13634</strain>
    </source>
</reference>
<gene>
    <name evidence="7" type="ORF">CLCOL_23900</name>
</gene>
<protein>
    <recommendedName>
        <fullName evidence="9">Pheromone autoinducer 2 transporter</fullName>
    </recommendedName>
</protein>
<evidence type="ECO:0008006" key="9">
    <source>
        <dbReference type="Google" id="ProtNLM"/>
    </source>
</evidence>
<feature type="transmembrane region" description="Helical" evidence="6">
    <location>
        <begin position="311"/>
        <end position="344"/>
    </location>
</feature>
<organism evidence="7 8">
    <name type="scientific">Clostridium colicanis DSM 13634</name>
    <dbReference type="NCBI Taxonomy" id="1121305"/>
    <lineage>
        <taxon>Bacteria</taxon>
        <taxon>Bacillati</taxon>
        <taxon>Bacillota</taxon>
        <taxon>Clostridia</taxon>
        <taxon>Eubacteriales</taxon>
        <taxon>Clostridiaceae</taxon>
        <taxon>Clostridium</taxon>
    </lineage>
</organism>
<feature type="transmembrane region" description="Helical" evidence="6">
    <location>
        <begin position="65"/>
        <end position="87"/>
    </location>
</feature>
<evidence type="ECO:0000256" key="4">
    <source>
        <dbReference type="ARBA" id="ARBA00022989"/>
    </source>
</evidence>
<feature type="transmembrane region" description="Helical" evidence="6">
    <location>
        <begin position="35"/>
        <end position="53"/>
    </location>
</feature>
<dbReference type="EMBL" id="LTBB01000016">
    <property type="protein sequence ID" value="KYH27981.1"/>
    <property type="molecule type" value="Genomic_DNA"/>
</dbReference>
<comment type="subcellular location">
    <subcellularLocation>
        <location evidence="1">Membrane</location>
        <topology evidence="1">Multi-pass membrane protein</topology>
    </subcellularLocation>
</comment>
<dbReference type="NCBIfam" id="TIGR02872">
    <property type="entry name" value="spore_ytvI"/>
    <property type="match status" value="1"/>
</dbReference>
<evidence type="ECO:0000313" key="7">
    <source>
        <dbReference type="EMBL" id="KYH27981.1"/>
    </source>
</evidence>
<evidence type="ECO:0000313" key="8">
    <source>
        <dbReference type="Proteomes" id="UP000075374"/>
    </source>
</evidence>
<dbReference type="STRING" id="1121305.CLCOL_23900"/>
<dbReference type="RefSeq" id="WP_061859170.1">
    <property type="nucleotide sequence ID" value="NZ_LTBB01000016.1"/>
</dbReference>
<keyword evidence="3 6" id="KW-0812">Transmembrane</keyword>
<feature type="transmembrane region" description="Helical" evidence="6">
    <location>
        <begin position="156"/>
        <end position="180"/>
    </location>
</feature>
<dbReference type="InterPro" id="IPR002549">
    <property type="entry name" value="AI-2E-like"/>
</dbReference>
<proteinExistence type="inferred from homology"/>
<dbReference type="PANTHER" id="PTHR21716">
    <property type="entry name" value="TRANSMEMBRANE PROTEIN"/>
    <property type="match status" value="1"/>
</dbReference>
<dbReference type="AlphaFoldDB" id="A0A151AK25"/>
<sequence length="351" mass="39130">MSQLTGKLDRLFIFFIVYTIIFITFFNTLSYTLPFVVAFLFSLILIKPTRYLINKFKLKNSLASLITTFIFFAVIIFIVSGAISHIVQEIIELGKNVQVYIAQNGDNISKFLKRIYKYYSNLDPSITDNIEKNISSTITKISNTTVKLTSSALSSVLTIFSSIPYILMVALFTVLSTYYFTKDMSLVKKKVSKLIPSNKNSEISKTIKEAKKMIVNYIASYLIIILITLLVTLIGFLILGVRYTITLSILSAIFDILPILGIGTVYIPVAAIYFFSGNYFVAGGVLVLFVIAFVVRQIVEPKIVSSSLGVHPVAILAAIFIGLKANGIMGMFFCIFLVVFYNVLSKVGVLK</sequence>
<evidence type="ECO:0000256" key="6">
    <source>
        <dbReference type="SAM" id="Phobius"/>
    </source>
</evidence>